<comment type="caution">
    <text evidence="2">The sequence shown here is derived from an EMBL/GenBank/DDBJ whole genome shotgun (WGS) entry which is preliminary data.</text>
</comment>
<dbReference type="InterPro" id="IPR038503">
    <property type="entry name" value="SpoIIIAH_sf"/>
</dbReference>
<evidence type="ECO:0000256" key="1">
    <source>
        <dbReference type="SAM" id="Phobius"/>
    </source>
</evidence>
<dbReference type="Proteomes" id="UP001230005">
    <property type="component" value="Unassembled WGS sequence"/>
</dbReference>
<evidence type="ECO:0000313" key="3">
    <source>
        <dbReference type="Proteomes" id="UP001230005"/>
    </source>
</evidence>
<evidence type="ECO:0000313" key="2">
    <source>
        <dbReference type="EMBL" id="MDQ0256256.1"/>
    </source>
</evidence>
<name>A0ABT9ZZW6_9BACI</name>
<dbReference type="EMBL" id="JAUSUG010000015">
    <property type="protein sequence ID" value="MDQ0256256.1"/>
    <property type="molecule type" value="Genomic_DNA"/>
</dbReference>
<dbReference type="Pfam" id="PF12685">
    <property type="entry name" value="SpoIIIAH"/>
    <property type="match status" value="1"/>
</dbReference>
<keyword evidence="1" id="KW-0812">Transmembrane</keyword>
<gene>
    <name evidence="2" type="ORF">J2S74_003674</name>
</gene>
<keyword evidence="3" id="KW-1185">Reference proteome</keyword>
<keyword evidence="1" id="KW-1133">Transmembrane helix</keyword>
<reference evidence="2 3" key="1">
    <citation type="submission" date="2023-07" db="EMBL/GenBank/DDBJ databases">
        <title>Genomic Encyclopedia of Type Strains, Phase IV (KMG-IV): sequencing the most valuable type-strain genomes for metagenomic binning, comparative biology and taxonomic classification.</title>
        <authorList>
            <person name="Goeker M."/>
        </authorList>
    </citation>
    <scope>NUCLEOTIDE SEQUENCE [LARGE SCALE GENOMIC DNA]</scope>
    <source>
        <strain evidence="2 3">DSM 9768</strain>
    </source>
</reference>
<sequence>MVLKRQTVWLLTMLSLIIVLSVYYISMDRIQDHQAFVPGEEEEQDGELDLDMELEDGDMTLIELEEVEEVLGDASFFSDLSVNEIFNQIRLQRTDSRGRLREDLMTVFGSTEASAEAQVAAMDRIENLNTMQQNEEMVETLLKAEGYEDALVIAEDNFVRIYVKADELTNEEVIEIMDMAHEHIGTNVEIRVGYQSSNK</sequence>
<organism evidence="2 3">
    <name type="scientific">Evansella vedderi</name>
    <dbReference type="NCBI Taxonomy" id="38282"/>
    <lineage>
        <taxon>Bacteria</taxon>
        <taxon>Bacillati</taxon>
        <taxon>Bacillota</taxon>
        <taxon>Bacilli</taxon>
        <taxon>Bacillales</taxon>
        <taxon>Bacillaceae</taxon>
        <taxon>Evansella</taxon>
    </lineage>
</organism>
<dbReference type="RefSeq" id="WP_307328095.1">
    <property type="nucleotide sequence ID" value="NZ_JAUSUG010000015.1"/>
</dbReference>
<keyword evidence="1" id="KW-0472">Membrane</keyword>
<protein>
    <submittedName>
        <fullName evidence="2">Stage III sporulation protein AH</fullName>
    </submittedName>
</protein>
<proteinExistence type="predicted"/>
<dbReference type="InterPro" id="IPR024232">
    <property type="entry name" value="SpoIIIAH"/>
</dbReference>
<accession>A0ABT9ZZW6</accession>
<dbReference type="Gene3D" id="1.10.287.4300">
    <property type="entry name" value="Stage III sporulation protein AH-like"/>
    <property type="match status" value="1"/>
</dbReference>
<feature type="transmembrane region" description="Helical" evidence="1">
    <location>
        <begin position="6"/>
        <end position="25"/>
    </location>
</feature>